<dbReference type="Proteomes" id="UP000460298">
    <property type="component" value="Unassembled WGS sequence"/>
</dbReference>
<dbReference type="EMBL" id="WBUI01000008">
    <property type="protein sequence ID" value="KAB2932721.1"/>
    <property type="molecule type" value="Genomic_DNA"/>
</dbReference>
<dbReference type="PANTHER" id="PTHR33525">
    <property type="match status" value="1"/>
</dbReference>
<proteinExistence type="predicted"/>
<feature type="domain" description="HDOD" evidence="1">
    <location>
        <begin position="18"/>
        <end position="216"/>
    </location>
</feature>
<dbReference type="OrthoDB" id="9788446at2"/>
<dbReference type="InterPro" id="IPR013976">
    <property type="entry name" value="HDOD"/>
</dbReference>
<sequence>MSQLKQEIDQLLGDLERLPSFPDIVHKVLQMVRDPDADFQAVAKEISKDLGLTSDILRISNSAYYHPSREIRSVHEAIVILGLKTVKDIVMVSAARGILKQPVTGYRLEERDMWDHCIVVASLASKIAEDRKTKTPADVAFTAGLLHDVGKVVLSQVFRKAYVQISMETKQNPNQRFTELEKKYMGYNHSEVGAILLKKWNFPSELVEAALYNYTPEKAKMNPELTNLIHVANWITLSAGIGVDAGGLSEHLSTDAVAALGLTDANIRAYYEDLPELLESLKELRDI</sequence>
<name>A0A833H1T9_9LEPT</name>
<dbReference type="InterPro" id="IPR003607">
    <property type="entry name" value="HD/PDEase_dom"/>
</dbReference>
<accession>A0A833H1T9</accession>
<dbReference type="AlphaFoldDB" id="A0A833H1T9"/>
<dbReference type="SUPFAM" id="SSF109604">
    <property type="entry name" value="HD-domain/PDEase-like"/>
    <property type="match status" value="1"/>
</dbReference>
<dbReference type="InterPro" id="IPR052340">
    <property type="entry name" value="RNase_Y/CdgJ"/>
</dbReference>
<evidence type="ECO:0000259" key="1">
    <source>
        <dbReference type="PROSITE" id="PS51833"/>
    </source>
</evidence>
<organism evidence="2 3">
    <name type="scientific">Leptonema illini</name>
    <dbReference type="NCBI Taxonomy" id="183"/>
    <lineage>
        <taxon>Bacteria</taxon>
        <taxon>Pseudomonadati</taxon>
        <taxon>Spirochaetota</taxon>
        <taxon>Spirochaetia</taxon>
        <taxon>Leptospirales</taxon>
        <taxon>Leptospiraceae</taxon>
        <taxon>Leptonema</taxon>
    </lineage>
</organism>
<dbReference type="RefSeq" id="WP_002775714.1">
    <property type="nucleotide sequence ID" value="NZ_JQDG01000004.1"/>
</dbReference>
<dbReference type="PANTHER" id="PTHR33525:SF3">
    <property type="entry name" value="RIBONUCLEASE Y"/>
    <property type="match status" value="1"/>
</dbReference>
<protein>
    <submittedName>
        <fullName evidence="2">HDOD domain-containing protein</fullName>
    </submittedName>
</protein>
<dbReference type="SMART" id="SM00471">
    <property type="entry name" value="HDc"/>
    <property type="match status" value="1"/>
</dbReference>
<comment type="caution">
    <text evidence="2">The sequence shown here is derived from an EMBL/GenBank/DDBJ whole genome shotgun (WGS) entry which is preliminary data.</text>
</comment>
<dbReference type="Pfam" id="PF08668">
    <property type="entry name" value="HDOD"/>
    <property type="match status" value="1"/>
</dbReference>
<dbReference type="Gene3D" id="1.10.3210.10">
    <property type="entry name" value="Hypothetical protein af1432"/>
    <property type="match status" value="1"/>
</dbReference>
<dbReference type="CDD" id="cd00077">
    <property type="entry name" value="HDc"/>
    <property type="match status" value="1"/>
</dbReference>
<dbReference type="PROSITE" id="PS51833">
    <property type="entry name" value="HDOD"/>
    <property type="match status" value="1"/>
</dbReference>
<gene>
    <name evidence="2" type="ORF">F9K24_10095</name>
</gene>
<evidence type="ECO:0000313" key="2">
    <source>
        <dbReference type="EMBL" id="KAB2932721.1"/>
    </source>
</evidence>
<dbReference type="InterPro" id="IPR006675">
    <property type="entry name" value="HDIG_dom"/>
</dbReference>
<reference evidence="2 3" key="1">
    <citation type="submission" date="2019-10" db="EMBL/GenBank/DDBJ databases">
        <title>Extracellular Electron Transfer in a Candidatus Methanoperedens spp. Enrichment Culture.</title>
        <authorList>
            <person name="Berger S."/>
            <person name="Rangel Shaw D."/>
            <person name="Berben T."/>
            <person name="In 'T Zandt M."/>
            <person name="Frank J."/>
            <person name="Reimann J."/>
            <person name="Jetten M.S.M."/>
            <person name="Welte C.U."/>
        </authorList>
    </citation>
    <scope>NUCLEOTIDE SEQUENCE [LARGE SCALE GENOMIC DNA]</scope>
    <source>
        <strain evidence="2">SB12</strain>
    </source>
</reference>
<dbReference type="NCBIfam" id="TIGR00277">
    <property type="entry name" value="HDIG"/>
    <property type="match status" value="1"/>
</dbReference>
<evidence type="ECO:0000313" key="3">
    <source>
        <dbReference type="Proteomes" id="UP000460298"/>
    </source>
</evidence>